<keyword evidence="8" id="KW-0648">Protein biosynthesis</keyword>
<evidence type="ECO:0000256" key="9">
    <source>
        <dbReference type="ARBA" id="ARBA00023146"/>
    </source>
</evidence>
<evidence type="ECO:0000259" key="10">
    <source>
        <dbReference type="PROSITE" id="PS50860"/>
    </source>
</evidence>
<dbReference type="GO" id="GO:0004813">
    <property type="term" value="F:alanine-tRNA ligase activity"/>
    <property type="evidence" value="ECO:0007669"/>
    <property type="project" value="UniProtKB-EC"/>
</dbReference>
<evidence type="ECO:0000256" key="5">
    <source>
        <dbReference type="ARBA" id="ARBA00022741"/>
    </source>
</evidence>
<name>A0A382EVD6_9ZZZZ</name>
<dbReference type="Gene3D" id="3.30.930.10">
    <property type="entry name" value="Bira Bifunctional Protein, Domain 2"/>
    <property type="match status" value="1"/>
</dbReference>
<evidence type="ECO:0000256" key="7">
    <source>
        <dbReference type="ARBA" id="ARBA00022884"/>
    </source>
</evidence>
<dbReference type="InterPro" id="IPR018164">
    <property type="entry name" value="Ala-tRNA-synth_IIc_N"/>
</dbReference>
<protein>
    <recommendedName>
        <fullName evidence="2">alanine--tRNA ligase</fullName>
        <ecNumber evidence="2">6.1.1.7</ecNumber>
    </recommendedName>
</protein>
<keyword evidence="6" id="KW-0067">ATP-binding</keyword>
<evidence type="ECO:0000256" key="2">
    <source>
        <dbReference type="ARBA" id="ARBA00013168"/>
    </source>
</evidence>
<dbReference type="AlphaFoldDB" id="A0A382EVD6"/>
<accession>A0A382EVD6</accession>
<organism evidence="11">
    <name type="scientific">marine metagenome</name>
    <dbReference type="NCBI Taxonomy" id="408172"/>
    <lineage>
        <taxon>unclassified sequences</taxon>
        <taxon>metagenomes</taxon>
        <taxon>ecological metagenomes</taxon>
    </lineage>
</organism>
<evidence type="ECO:0000256" key="8">
    <source>
        <dbReference type="ARBA" id="ARBA00022917"/>
    </source>
</evidence>
<dbReference type="EC" id="6.1.1.7" evidence="2"/>
<dbReference type="InterPro" id="IPR009000">
    <property type="entry name" value="Transl_B-barrel_sf"/>
</dbReference>
<dbReference type="InterPro" id="IPR023033">
    <property type="entry name" value="Ala_tRNA_ligase_euk/bac"/>
</dbReference>
<dbReference type="Gene3D" id="2.40.30.130">
    <property type="match status" value="1"/>
</dbReference>
<sequence length="547" mass="63072">DLEEVGLDTYHHTFFEMMGNWSFGDYYKEEAISWAWELLTKEWEIDQSRLWATIYDTDDESFDIWKKIPGIPENRILRFGKKFNFWEMGETGPCGPCSEIHYFIGDDKNNQDPKKINVSQEYWELWNLVFVEFNRTDDDRLIDLSEKHIDTGAGLERLTTVMQHKTNNYDTDLFLPIIQTIEQNSGISSSDNPIPFRVIADHIRMLSVAISDGVLPSNEGRGYVLRRILRRAARFGRQVKFEEPFLAELVEPVCSILGETYPELIDKKSHIQKVVQSEELSFNDTLDRGLVHFEKLVGSITSDLISGKEAFRLYDTYGFPLDLTQLLAREKGIKVDIEEFDIEMGKQKQRAKTHKKFSINKENINWLTITEGKDSHFIGYETLTTDAEIRRVSKNDEKTILILNQTPFYAESGGQIGDTGVICGDNYKLIVENTIYDTRNSILHICKGNVADDQLNFKVKCIVDEERRQSIKLNHTATHLLHSALKTIIGNHVHQAGSLVSPKYLRFDLTHHEKIKSSKLTEIEQLVNEEILKNNPLSVEIKPFETA</sequence>
<dbReference type="HAMAP" id="MF_00036_B">
    <property type="entry name" value="Ala_tRNA_synth_B"/>
    <property type="match status" value="1"/>
</dbReference>
<dbReference type="InterPro" id="IPR018163">
    <property type="entry name" value="Thr/Ala-tRNA-synth_IIc_edit"/>
</dbReference>
<evidence type="ECO:0000256" key="3">
    <source>
        <dbReference type="ARBA" id="ARBA00022555"/>
    </source>
</evidence>
<dbReference type="GO" id="GO:0006419">
    <property type="term" value="P:alanyl-tRNA aminoacylation"/>
    <property type="evidence" value="ECO:0007669"/>
    <property type="project" value="InterPro"/>
</dbReference>
<dbReference type="GO" id="GO:0005737">
    <property type="term" value="C:cytoplasm"/>
    <property type="evidence" value="ECO:0007669"/>
    <property type="project" value="InterPro"/>
</dbReference>
<feature type="non-terminal residue" evidence="11">
    <location>
        <position position="547"/>
    </location>
</feature>
<evidence type="ECO:0000256" key="4">
    <source>
        <dbReference type="ARBA" id="ARBA00022598"/>
    </source>
</evidence>
<dbReference type="FunFam" id="3.30.980.10:FF:000004">
    <property type="entry name" value="Alanine--tRNA ligase, cytoplasmic"/>
    <property type="match status" value="1"/>
</dbReference>
<dbReference type="PANTHER" id="PTHR11777">
    <property type="entry name" value="ALANYL-TRNA SYNTHETASE"/>
    <property type="match status" value="1"/>
</dbReference>
<reference evidence="11" key="1">
    <citation type="submission" date="2018-05" db="EMBL/GenBank/DDBJ databases">
        <authorList>
            <person name="Lanie J.A."/>
            <person name="Ng W.-L."/>
            <person name="Kazmierczak K.M."/>
            <person name="Andrzejewski T.M."/>
            <person name="Davidsen T.M."/>
            <person name="Wayne K.J."/>
            <person name="Tettelin H."/>
            <person name="Glass J.I."/>
            <person name="Rusch D."/>
            <person name="Podicherti R."/>
            <person name="Tsui H.-C.T."/>
            <person name="Winkler M.E."/>
        </authorList>
    </citation>
    <scope>NUCLEOTIDE SEQUENCE</scope>
</reference>
<dbReference type="PRINTS" id="PR00980">
    <property type="entry name" value="TRNASYNTHALA"/>
</dbReference>
<dbReference type="InterPro" id="IPR050058">
    <property type="entry name" value="Ala-tRNA_ligase"/>
</dbReference>
<keyword evidence="9" id="KW-0030">Aminoacyl-tRNA synthetase</keyword>
<dbReference type="InterPro" id="IPR018162">
    <property type="entry name" value="Ala-tRNA-ligase_IIc_anticod-bd"/>
</dbReference>
<comment type="similarity">
    <text evidence="1">Belongs to the class-II aminoacyl-tRNA synthetase family.</text>
</comment>
<dbReference type="PROSITE" id="PS50860">
    <property type="entry name" value="AA_TRNA_LIGASE_II_ALA"/>
    <property type="match status" value="1"/>
</dbReference>
<dbReference type="InterPro" id="IPR002318">
    <property type="entry name" value="Ala-tRNA-lgiase_IIc"/>
</dbReference>
<feature type="non-terminal residue" evidence="11">
    <location>
        <position position="1"/>
    </location>
</feature>
<evidence type="ECO:0000256" key="6">
    <source>
        <dbReference type="ARBA" id="ARBA00022840"/>
    </source>
</evidence>
<dbReference type="EMBL" id="UINC01046354">
    <property type="protein sequence ID" value="SVB54262.1"/>
    <property type="molecule type" value="Genomic_DNA"/>
</dbReference>
<feature type="domain" description="Alanyl-transfer RNA synthetases family profile" evidence="10">
    <location>
        <begin position="1"/>
        <end position="547"/>
    </location>
</feature>
<evidence type="ECO:0000313" key="11">
    <source>
        <dbReference type="EMBL" id="SVB54262.1"/>
    </source>
</evidence>
<proteinExistence type="inferred from homology"/>
<dbReference type="NCBIfam" id="TIGR00344">
    <property type="entry name" value="alaS"/>
    <property type="match status" value="1"/>
</dbReference>
<evidence type="ECO:0000256" key="1">
    <source>
        <dbReference type="ARBA" id="ARBA00008226"/>
    </source>
</evidence>
<dbReference type="InterPro" id="IPR018165">
    <property type="entry name" value="Ala-tRNA-synth_IIc_core"/>
</dbReference>
<dbReference type="GO" id="GO:0000049">
    <property type="term" value="F:tRNA binding"/>
    <property type="evidence" value="ECO:0007669"/>
    <property type="project" value="UniProtKB-KW"/>
</dbReference>
<gene>
    <name evidence="11" type="ORF">METZ01_LOCUS207116</name>
</gene>
<dbReference type="Gene3D" id="3.30.980.10">
    <property type="entry name" value="Threonyl-trna Synthetase, Chain A, domain 2"/>
    <property type="match status" value="1"/>
</dbReference>
<keyword evidence="4" id="KW-0436">Ligase</keyword>
<dbReference type="SUPFAM" id="SSF101353">
    <property type="entry name" value="Putative anticodon-binding domain of alanyl-tRNA synthetase (AlaRS)"/>
    <property type="match status" value="1"/>
</dbReference>
<dbReference type="SUPFAM" id="SSF50447">
    <property type="entry name" value="Translation proteins"/>
    <property type="match status" value="1"/>
</dbReference>
<dbReference type="GO" id="GO:0005524">
    <property type="term" value="F:ATP binding"/>
    <property type="evidence" value="ECO:0007669"/>
    <property type="project" value="UniProtKB-KW"/>
</dbReference>
<keyword evidence="5" id="KW-0547">Nucleotide-binding</keyword>
<dbReference type="PANTHER" id="PTHR11777:SF9">
    <property type="entry name" value="ALANINE--TRNA LIGASE, CYTOPLASMIC"/>
    <property type="match status" value="1"/>
</dbReference>
<dbReference type="SUPFAM" id="SSF55681">
    <property type="entry name" value="Class II aaRS and biotin synthetases"/>
    <property type="match status" value="1"/>
</dbReference>
<dbReference type="Pfam" id="PF01411">
    <property type="entry name" value="tRNA-synt_2c"/>
    <property type="match status" value="1"/>
</dbReference>
<dbReference type="CDD" id="cd00673">
    <property type="entry name" value="AlaRS_core"/>
    <property type="match status" value="1"/>
</dbReference>
<keyword evidence="7" id="KW-0694">RNA-binding</keyword>
<dbReference type="InterPro" id="IPR045864">
    <property type="entry name" value="aa-tRNA-synth_II/BPL/LPL"/>
</dbReference>
<keyword evidence="3" id="KW-0820">tRNA-binding</keyword>
<dbReference type="GO" id="GO:0002161">
    <property type="term" value="F:aminoacyl-tRNA deacylase activity"/>
    <property type="evidence" value="ECO:0007669"/>
    <property type="project" value="TreeGrafter"/>
</dbReference>
<dbReference type="SUPFAM" id="SSF55186">
    <property type="entry name" value="ThrRS/AlaRS common domain"/>
    <property type="match status" value="1"/>
</dbReference>